<accession>A0A261SH09</accession>
<evidence type="ECO:0000313" key="1">
    <source>
        <dbReference type="EMBL" id="OZI36666.1"/>
    </source>
</evidence>
<reference evidence="1 2" key="1">
    <citation type="submission" date="2017-05" db="EMBL/GenBank/DDBJ databases">
        <title>Complete and WGS of Bordetella genogroups.</title>
        <authorList>
            <person name="Spilker T."/>
            <person name="LiPuma J."/>
        </authorList>
    </citation>
    <scope>NUCLEOTIDE SEQUENCE [LARGE SCALE GENOMIC DNA]</scope>
    <source>
        <strain evidence="1 2">AU17610</strain>
    </source>
</reference>
<dbReference type="InterPro" id="IPR010261">
    <property type="entry name" value="Tir_chaperone"/>
</dbReference>
<evidence type="ECO:0000313" key="2">
    <source>
        <dbReference type="Proteomes" id="UP000217005"/>
    </source>
</evidence>
<dbReference type="Gene3D" id="3.30.1460.10">
    <property type="match status" value="1"/>
</dbReference>
<organism evidence="1 2">
    <name type="scientific">Bordetella genomosp. 1</name>
    <dbReference type="NCBI Taxonomy" id="1395607"/>
    <lineage>
        <taxon>Bacteria</taxon>
        <taxon>Pseudomonadati</taxon>
        <taxon>Pseudomonadota</taxon>
        <taxon>Betaproteobacteria</taxon>
        <taxon>Burkholderiales</taxon>
        <taxon>Alcaligenaceae</taxon>
        <taxon>Bordetella</taxon>
    </lineage>
</organism>
<dbReference type="SUPFAM" id="SSF69635">
    <property type="entry name" value="Type III secretory system chaperone-like"/>
    <property type="match status" value="1"/>
</dbReference>
<sequence length="499" mass="52199">MGPPFSAAVRRGAARAASGRAVDALRHHQLLAELQAARRPGLHVGAQRLGAGLEIHAIDAAVGAHAAVAVARRIEPDGRELARLEQRVEGIDAVGEQAARTKRVRIIDLRIGMLDIVRGRAEHDAAPAAVVRVGRRIGDGDGAAILQRLARAVVQHDRVGAGPLRQALHERGGHVLPAGGVLILETALRHQRLVGNLDGGGGARRALLGDLQAGDLRQQPEAVAGAQPGVAAHGLDAGLVEHRLEHGAQVDVLVPGLLVAREVDAKAGGLAGIVGAGAGGVELVVRGHARSPMRGGKHAVLVNSGAPVNSRRPARRPWNLPGAGVTYEVSPGRQPRTHTGDTMTARYTELLTGLASHLGLPEPQRLADVEELRLDDLVIAFQYRPLDVNEPIEGDVAFYAALGAPDDARRGEVQRLLLEANHLWTGTGGATLGVQRDTGTVVLGARLPVEGTEPAHLAEMLAVFLDTANFWRAVVAGETVLSQTAQAPASHLAAFGQRA</sequence>
<protein>
    <recommendedName>
        <fullName evidence="3">Type III secretion system chaperone</fullName>
    </recommendedName>
</protein>
<proteinExistence type="predicted"/>
<dbReference type="EMBL" id="NEVL01000003">
    <property type="protein sequence ID" value="OZI36666.1"/>
    <property type="molecule type" value="Genomic_DNA"/>
</dbReference>
<dbReference type="Pfam" id="PF05932">
    <property type="entry name" value="CesT"/>
    <property type="match status" value="1"/>
</dbReference>
<dbReference type="GO" id="GO:0030254">
    <property type="term" value="P:protein secretion by the type III secretion system"/>
    <property type="evidence" value="ECO:0007669"/>
    <property type="project" value="InterPro"/>
</dbReference>
<dbReference type="Proteomes" id="UP000217005">
    <property type="component" value="Unassembled WGS sequence"/>
</dbReference>
<dbReference type="AlphaFoldDB" id="A0A261SH09"/>
<evidence type="ECO:0008006" key="3">
    <source>
        <dbReference type="Google" id="ProtNLM"/>
    </source>
</evidence>
<comment type="caution">
    <text evidence="1">The sequence shown here is derived from an EMBL/GenBank/DDBJ whole genome shotgun (WGS) entry which is preliminary data.</text>
</comment>
<dbReference type="CDD" id="cd16364">
    <property type="entry name" value="T3SC_I-like"/>
    <property type="match status" value="1"/>
</dbReference>
<gene>
    <name evidence="1" type="ORF">CEG14_09660</name>
</gene>
<dbReference type="OrthoDB" id="8690030at2"/>
<name>A0A261SH09_9BORD</name>